<proteinExistence type="predicted"/>
<evidence type="ECO:0000313" key="2">
    <source>
        <dbReference type="EMBL" id="ORC83442.1"/>
    </source>
</evidence>
<keyword evidence="1" id="KW-1133">Transmembrane helix</keyword>
<comment type="caution">
    <text evidence="2">The sequence shown here is derived from an EMBL/GenBank/DDBJ whole genome shotgun (WGS) entry which is preliminary data.</text>
</comment>
<feature type="non-terminal residue" evidence="2">
    <location>
        <position position="93"/>
    </location>
</feature>
<keyword evidence="1" id="KW-0812">Transmembrane</keyword>
<evidence type="ECO:0000256" key="1">
    <source>
        <dbReference type="SAM" id="Phobius"/>
    </source>
</evidence>
<dbReference type="EMBL" id="NBCO01000070">
    <property type="protein sequence ID" value="ORC83442.1"/>
    <property type="molecule type" value="Genomic_DNA"/>
</dbReference>
<dbReference type="GeneID" id="39990974"/>
<sequence>MGLGTFKKEDSHIGVVLGLLCCIVLMLFIVCIMIWLFVLHLCFSSFCFFTILLSIVEKDDSVNVLPVVVVLVFSLNPGLTFCTDLVVIYFGMD</sequence>
<dbReference type="Proteomes" id="UP000192257">
    <property type="component" value="Unassembled WGS sequence"/>
</dbReference>
<reference evidence="2 3" key="1">
    <citation type="submission" date="2017-03" db="EMBL/GenBank/DDBJ databases">
        <title>An alternative strategy for trypanosome survival in the mammalian bloodstream revealed through genome and transcriptome analysis of the ubiquitous bovine parasite Trypanosoma (Megatrypanum) theileri.</title>
        <authorList>
            <person name="Kelly S."/>
            <person name="Ivens A."/>
            <person name="Mott A."/>
            <person name="O'Neill E."/>
            <person name="Emms D."/>
            <person name="Macleod O."/>
            <person name="Voorheis P."/>
            <person name="Matthews J."/>
            <person name="Matthews K."/>
            <person name="Carrington M."/>
        </authorList>
    </citation>
    <scope>NUCLEOTIDE SEQUENCE [LARGE SCALE GENOMIC DNA]</scope>
    <source>
        <strain evidence="2">Edinburgh</strain>
    </source>
</reference>
<feature type="transmembrane region" description="Helical" evidence="1">
    <location>
        <begin position="12"/>
        <end position="30"/>
    </location>
</feature>
<gene>
    <name evidence="2" type="ORF">TM35_000701060</name>
</gene>
<organism evidence="2 3">
    <name type="scientific">Trypanosoma theileri</name>
    <dbReference type="NCBI Taxonomy" id="67003"/>
    <lineage>
        <taxon>Eukaryota</taxon>
        <taxon>Discoba</taxon>
        <taxon>Euglenozoa</taxon>
        <taxon>Kinetoplastea</taxon>
        <taxon>Metakinetoplastina</taxon>
        <taxon>Trypanosomatida</taxon>
        <taxon>Trypanosomatidae</taxon>
        <taxon>Trypanosoma</taxon>
    </lineage>
</organism>
<feature type="transmembrane region" description="Helical" evidence="1">
    <location>
        <begin position="68"/>
        <end position="90"/>
    </location>
</feature>
<dbReference type="VEuPathDB" id="TriTrypDB:TM35_000701060"/>
<keyword evidence="3" id="KW-1185">Reference proteome</keyword>
<protein>
    <submittedName>
        <fullName evidence="2">Uncharacterized protein</fullName>
    </submittedName>
</protein>
<evidence type="ECO:0000313" key="3">
    <source>
        <dbReference type="Proteomes" id="UP000192257"/>
    </source>
</evidence>
<name>A0A1X0NFE5_9TRYP</name>
<dbReference type="RefSeq" id="XP_028877508.1">
    <property type="nucleotide sequence ID" value="XM_029031194.1"/>
</dbReference>
<feature type="transmembrane region" description="Helical" evidence="1">
    <location>
        <begin position="37"/>
        <end position="56"/>
    </location>
</feature>
<accession>A0A1X0NFE5</accession>
<keyword evidence="1" id="KW-0472">Membrane</keyword>
<dbReference type="AlphaFoldDB" id="A0A1X0NFE5"/>